<evidence type="ECO:0000256" key="1">
    <source>
        <dbReference type="SAM" id="Coils"/>
    </source>
</evidence>
<feature type="region of interest" description="Disordered" evidence="2">
    <location>
        <begin position="1205"/>
        <end position="1272"/>
    </location>
</feature>
<feature type="compositionally biased region" description="Polar residues" evidence="2">
    <location>
        <begin position="689"/>
        <end position="709"/>
    </location>
</feature>
<protein>
    <recommendedName>
        <fullName evidence="5">COP1-interacting protein 7</fullName>
    </recommendedName>
</protein>
<evidence type="ECO:0008006" key="5">
    <source>
        <dbReference type="Google" id="ProtNLM"/>
    </source>
</evidence>
<evidence type="ECO:0000313" key="4">
    <source>
        <dbReference type="Proteomes" id="UP001497480"/>
    </source>
</evidence>
<feature type="compositionally biased region" description="Polar residues" evidence="2">
    <location>
        <begin position="409"/>
        <end position="446"/>
    </location>
</feature>
<feature type="region of interest" description="Disordered" evidence="2">
    <location>
        <begin position="689"/>
        <end position="713"/>
    </location>
</feature>
<keyword evidence="1" id="KW-0175">Coiled coil</keyword>
<feature type="region of interest" description="Disordered" evidence="2">
    <location>
        <begin position="377"/>
        <end position="469"/>
    </location>
</feature>
<feature type="coiled-coil region" evidence="1">
    <location>
        <begin position="772"/>
        <end position="799"/>
    </location>
</feature>
<comment type="caution">
    <text evidence="3">The sequence shown here is derived from an EMBL/GenBank/DDBJ whole genome shotgun (WGS) entry which is preliminary data.</text>
</comment>
<organism evidence="3 4">
    <name type="scientific">Lupinus luteus</name>
    <name type="common">European yellow lupine</name>
    <dbReference type="NCBI Taxonomy" id="3873"/>
    <lineage>
        <taxon>Eukaryota</taxon>
        <taxon>Viridiplantae</taxon>
        <taxon>Streptophyta</taxon>
        <taxon>Embryophyta</taxon>
        <taxon>Tracheophyta</taxon>
        <taxon>Spermatophyta</taxon>
        <taxon>Magnoliopsida</taxon>
        <taxon>eudicotyledons</taxon>
        <taxon>Gunneridae</taxon>
        <taxon>Pentapetalae</taxon>
        <taxon>rosids</taxon>
        <taxon>fabids</taxon>
        <taxon>Fabales</taxon>
        <taxon>Fabaceae</taxon>
        <taxon>Papilionoideae</taxon>
        <taxon>50 kb inversion clade</taxon>
        <taxon>genistoids sensu lato</taxon>
        <taxon>core genistoids</taxon>
        <taxon>Genisteae</taxon>
        <taxon>Lupinus</taxon>
    </lineage>
</organism>
<dbReference type="PANTHER" id="PTHR31008">
    <property type="entry name" value="COP1-INTERACTING PROTEIN-RELATED"/>
    <property type="match status" value="1"/>
</dbReference>
<reference evidence="3 4" key="1">
    <citation type="submission" date="2024-03" db="EMBL/GenBank/DDBJ databases">
        <authorList>
            <person name="Martinez-Hernandez J."/>
        </authorList>
    </citation>
    <scope>NUCLEOTIDE SEQUENCE [LARGE SCALE GENOMIC DNA]</scope>
</reference>
<feature type="compositionally biased region" description="Low complexity" evidence="2">
    <location>
        <begin position="385"/>
        <end position="400"/>
    </location>
</feature>
<proteinExistence type="predicted"/>
<feature type="region of interest" description="Disordered" evidence="2">
    <location>
        <begin position="531"/>
        <end position="606"/>
    </location>
</feature>
<feature type="compositionally biased region" description="Basic and acidic residues" evidence="2">
    <location>
        <begin position="595"/>
        <end position="606"/>
    </location>
</feature>
<evidence type="ECO:0000313" key="3">
    <source>
        <dbReference type="EMBL" id="CAL0315461.1"/>
    </source>
</evidence>
<feature type="region of interest" description="Disordered" evidence="2">
    <location>
        <begin position="858"/>
        <end position="962"/>
    </location>
</feature>
<accession>A0AAV1X3A1</accession>
<feature type="compositionally biased region" description="Polar residues" evidence="2">
    <location>
        <begin position="873"/>
        <end position="885"/>
    </location>
</feature>
<gene>
    <name evidence="3" type="ORF">LLUT_LOCUS16521</name>
</gene>
<feature type="region of interest" description="Disordered" evidence="2">
    <location>
        <begin position="1173"/>
        <end position="1192"/>
    </location>
</feature>
<feature type="compositionally biased region" description="Polar residues" evidence="2">
    <location>
        <begin position="536"/>
        <end position="546"/>
    </location>
</feature>
<dbReference type="AlphaFoldDB" id="A0AAV1X3A1"/>
<evidence type="ECO:0000256" key="2">
    <source>
        <dbReference type="SAM" id="MobiDB-lite"/>
    </source>
</evidence>
<dbReference type="Proteomes" id="UP001497480">
    <property type="component" value="Unassembled WGS sequence"/>
</dbReference>
<feature type="compositionally biased region" description="Polar residues" evidence="2">
    <location>
        <begin position="255"/>
        <end position="269"/>
    </location>
</feature>
<dbReference type="PANTHER" id="PTHR31008:SF15">
    <property type="entry name" value="GPI-ANCHORED ADHESIN-LIKE PROTEIN"/>
    <property type="match status" value="1"/>
</dbReference>
<feature type="compositionally biased region" description="Basic and acidic residues" evidence="2">
    <location>
        <begin position="448"/>
        <end position="463"/>
    </location>
</feature>
<keyword evidence="4" id="KW-1185">Reference proteome</keyword>
<feature type="compositionally biased region" description="Polar residues" evidence="2">
    <location>
        <begin position="908"/>
        <end position="921"/>
    </location>
</feature>
<feature type="region of interest" description="Disordered" evidence="2">
    <location>
        <begin position="225"/>
        <end position="310"/>
    </location>
</feature>
<dbReference type="EMBL" id="CAXHTB010000011">
    <property type="protein sequence ID" value="CAL0315461.1"/>
    <property type="molecule type" value="Genomic_DNA"/>
</dbReference>
<name>A0AAV1X3A1_LUPLU</name>
<sequence>MKSDTVLDYALFQLSPRRSRCELFVSSDGNTEKLSSGLVRPFLTHLKVAEEQVALAAQSIKLETERHKNAGMWFTKGTLERFVQFVSTPEVLEMVITFDAEMSQLEAAQRIYAQGAGDQRTDSQGGNGTGAIAAADATTKELLRAIDVRLGAVRQDLTISCARAAAAGFNPHTVSQLQHFAQQFLAHRLNEACTKYMSLYERRPDIVSPLKQGSVDRELRSYIGSDMSIDTDDGTHLRPNRSKAEANAPELAKPSTCQRPKSFLTFQQCSSSSSNNLNQKGEANDDNNQKEECLDPNESSPSTPPSGPAMRRLSVQDRISLFENKQKENSSGSGSGPKPVVGKSIELRRLHANVSLSIEKPILRSWSGVSHMSIEVSGDKKDNNSQLCTPSSVSSVSQTKSSEEDKDPNNNANSEVNADQVVRTDQQSSQDTSNISIFNQQRTSDSGGFKDQEERNFESHLRSSEVVGRKTSQLSFGVVTTSTVSDIKLSGMREDGRMKNRAITNPSLIRGSHGHYRSRSAQFEGVGVKLREGSVQGRSSQSTTSGPGLRSFTGDLDDSSSSINQEKDEESKVPKMRYQKPQSGMRKQISKSHGKRDEIRGATESSKLDLLGKEVLGSQDDARVTSTAPSEQVQRVRNFKGNQGLHDELKLKADELEKLFEEQKLRVPEDQPGSARRIEPADAHMEEAVNSQFRRSGVVESTTPLPSRNTGREITASSSNMAMSDAKSLVKTMDNHESGNALRKSFSDLSFSDDSRGKFYEKYMKKRNAKLKEEWSSNRAEKEARIKAIQDSLEQSRAEMKAKFLGSINRQDSVLGAHRADKLKYLKSNVKKDQHPIDLLQNEDLSEFSEEKIYGASRQSRKILPNRHMPSATPHTTATSISRSYGRQRDNPLAQSVPNFSDLRKENTNPSSGVSKTTRLQLRNYAHSKSTTEEMQCIQEEKTKRTQSLRKNSTNPTEFKGLPPLNSDGVVLTPLRFHMDQIDLGPHDQSQRALLKKANIIGSGSVGNTLRKKASMASDTQKIGGFVELEYEVEDSLHLVIEEQDVIETMAIEGYAYNNGKVRVSQEPEKSGNSGSEIGDFTRSLSQLDPISVGEMPTAFSSTFNGVGSLQDSPAESPVSWNSHMHHPFSYPLESSDIDASVDSPIGSPPSWNSNSLTQVENDAARMRKKWGSAQKPFLVPNSSQNQPRKDVTRGFKRLLKFGRKSRGSESLVDWISATTSEGDDDTEDGRDPANRSSEDLRKSRMGFSHCHPSDDSFNENELFNEHVQSVQ</sequence>
<feature type="compositionally biased region" description="Basic and acidic residues" evidence="2">
    <location>
        <begin position="1230"/>
        <end position="1243"/>
    </location>
</feature>